<dbReference type="AlphaFoldDB" id="A0AAD1UDK3"/>
<keyword evidence="2" id="KW-1185">Reference proteome</keyword>
<sequence>MQTRRTNKSTKEQNFNSKLSKEVCSFKIGSSAFSKVVPRMTQNKLFKELPSLLNLSNNLSQNINNDTKDFETEREDIFNKIYSEVHCSFTLAKASLKGKLGFNHPINIKQKRSNRGVRNIKRHQDSLLLEEISSRIKEESTKDFSAKTQAKIFGAKEGNLGENTLPINNKIKDCSNNTNEVKTPRCEITNSDRFTEKEGSKTDEIASPEAAVACIFETIKSDRTSFVDNHLNKVKIKSFYQKELASNTNSSSESQIADKSSCQALKRTPGSKTMYNDLVDELISL</sequence>
<proteinExistence type="predicted"/>
<accession>A0AAD1UDK3</accession>
<dbReference type="Proteomes" id="UP001295684">
    <property type="component" value="Unassembled WGS sequence"/>
</dbReference>
<evidence type="ECO:0000313" key="2">
    <source>
        <dbReference type="Proteomes" id="UP001295684"/>
    </source>
</evidence>
<evidence type="ECO:0000313" key="1">
    <source>
        <dbReference type="EMBL" id="CAI2364646.1"/>
    </source>
</evidence>
<protein>
    <submittedName>
        <fullName evidence="1">Uncharacterized protein</fullName>
    </submittedName>
</protein>
<gene>
    <name evidence="1" type="ORF">ECRASSUSDP1_LOCUS5991</name>
</gene>
<reference evidence="1" key="1">
    <citation type="submission" date="2023-07" db="EMBL/GenBank/DDBJ databases">
        <authorList>
            <consortium name="AG Swart"/>
            <person name="Singh M."/>
            <person name="Singh A."/>
            <person name="Seah K."/>
            <person name="Emmerich C."/>
        </authorList>
    </citation>
    <scope>NUCLEOTIDE SEQUENCE</scope>
    <source>
        <strain evidence="1">DP1</strain>
    </source>
</reference>
<name>A0AAD1UDK3_EUPCR</name>
<organism evidence="1 2">
    <name type="scientific">Euplotes crassus</name>
    <dbReference type="NCBI Taxonomy" id="5936"/>
    <lineage>
        <taxon>Eukaryota</taxon>
        <taxon>Sar</taxon>
        <taxon>Alveolata</taxon>
        <taxon>Ciliophora</taxon>
        <taxon>Intramacronucleata</taxon>
        <taxon>Spirotrichea</taxon>
        <taxon>Hypotrichia</taxon>
        <taxon>Euplotida</taxon>
        <taxon>Euplotidae</taxon>
        <taxon>Moneuplotes</taxon>
    </lineage>
</organism>
<dbReference type="EMBL" id="CAMPGE010005804">
    <property type="protein sequence ID" value="CAI2364646.1"/>
    <property type="molecule type" value="Genomic_DNA"/>
</dbReference>
<comment type="caution">
    <text evidence="1">The sequence shown here is derived from an EMBL/GenBank/DDBJ whole genome shotgun (WGS) entry which is preliminary data.</text>
</comment>